<dbReference type="AlphaFoldDB" id="A0A1T4SHL5"/>
<comment type="caution">
    <text evidence="5">The sequence shown here is derived from an EMBL/GenBank/DDBJ whole genome shotgun (WGS) entry which is preliminary data.</text>
</comment>
<evidence type="ECO:0000256" key="1">
    <source>
        <dbReference type="ARBA" id="ARBA00012452"/>
    </source>
</evidence>
<dbReference type="PROSITE" id="PS50405">
    <property type="entry name" value="GST_CTER"/>
    <property type="match status" value="1"/>
</dbReference>
<dbReference type="Gene3D" id="1.20.1050.10">
    <property type="match status" value="1"/>
</dbReference>
<dbReference type="PANTHER" id="PTHR43900">
    <property type="entry name" value="GLUTATHIONE S-TRANSFERASE RHO"/>
    <property type="match status" value="1"/>
</dbReference>
<dbReference type="InterPro" id="IPR040079">
    <property type="entry name" value="Glutathione_S-Trfase"/>
</dbReference>
<dbReference type="SUPFAM" id="SSF47616">
    <property type="entry name" value="GST C-terminal domain-like"/>
    <property type="match status" value="1"/>
</dbReference>
<dbReference type="PROSITE" id="PS50404">
    <property type="entry name" value="GST_NTER"/>
    <property type="match status" value="1"/>
</dbReference>
<dbReference type="SFLD" id="SFLDS00019">
    <property type="entry name" value="Glutathione_Transferase_(cytos"/>
    <property type="match status" value="1"/>
</dbReference>
<dbReference type="Gene3D" id="3.40.30.10">
    <property type="entry name" value="Glutaredoxin"/>
    <property type="match status" value="1"/>
</dbReference>
<dbReference type="SUPFAM" id="SSF52833">
    <property type="entry name" value="Thioredoxin-like"/>
    <property type="match status" value="1"/>
</dbReference>
<dbReference type="CDD" id="cd00299">
    <property type="entry name" value="GST_C_family"/>
    <property type="match status" value="1"/>
</dbReference>
<dbReference type="EC" id="2.5.1.18" evidence="1"/>
<dbReference type="InterPro" id="IPR036249">
    <property type="entry name" value="Thioredoxin-like_sf"/>
</dbReference>
<protein>
    <recommendedName>
        <fullName evidence="1">glutathione transferase</fullName>
        <ecNumber evidence="1">2.5.1.18</ecNumber>
    </recommendedName>
</protein>
<name>A0A1T4SHL5_9GAMM</name>
<feature type="domain" description="GST C-terminal" evidence="4">
    <location>
        <begin position="87"/>
        <end position="209"/>
    </location>
</feature>
<evidence type="ECO:0000313" key="6">
    <source>
        <dbReference type="Proteomes" id="UP000191418"/>
    </source>
</evidence>
<dbReference type="STRING" id="64969.SAMN02745127_03057"/>
<evidence type="ECO:0000256" key="2">
    <source>
        <dbReference type="ARBA" id="ARBA00022679"/>
    </source>
</evidence>
<dbReference type="InterPro" id="IPR010987">
    <property type="entry name" value="Glutathione-S-Trfase_C-like"/>
</dbReference>
<evidence type="ECO:0000259" key="4">
    <source>
        <dbReference type="PROSITE" id="PS50405"/>
    </source>
</evidence>
<evidence type="ECO:0000313" key="5">
    <source>
        <dbReference type="EMBL" id="OPX54246.1"/>
    </source>
</evidence>
<dbReference type="InterPro" id="IPR004045">
    <property type="entry name" value="Glutathione_S-Trfase_N"/>
</dbReference>
<dbReference type="PANTHER" id="PTHR43900:SF3">
    <property type="entry name" value="GLUTATHIONE S-TRANSFERASE RHO"/>
    <property type="match status" value="1"/>
</dbReference>
<proteinExistence type="predicted"/>
<dbReference type="Pfam" id="PF13410">
    <property type="entry name" value="GST_C_2"/>
    <property type="match status" value="1"/>
</dbReference>
<organism evidence="5 6">
    <name type="scientific">Oceanospirillum multiglobuliferum</name>
    <dbReference type="NCBI Taxonomy" id="64969"/>
    <lineage>
        <taxon>Bacteria</taxon>
        <taxon>Pseudomonadati</taxon>
        <taxon>Pseudomonadota</taxon>
        <taxon>Gammaproteobacteria</taxon>
        <taxon>Oceanospirillales</taxon>
        <taxon>Oceanospirillaceae</taxon>
        <taxon>Oceanospirillum</taxon>
    </lineage>
</organism>
<dbReference type="GO" id="GO:0004364">
    <property type="term" value="F:glutathione transferase activity"/>
    <property type="evidence" value="ECO:0007669"/>
    <property type="project" value="UniProtKB-EC"/>
</dbReference>
<dbReference type="EMBL" id="MTSM01000031">
    <property type="protein sequence ID" value="OPX54246.1"/>
    <property type="molecule type" value="Genomic_DNA"/>
</dbReference>
<reference evidence="5 6" key="1">
    <citation type="submission" date="2017-01" db="EMBL/GenBank/DDBJ databases">
        <title>Genome Sequencing of a Marine Spirillum, Oceanospirillum multiglobuliferum ATCC 33336, from Japan.</title>
        <authorList>
            <person name="Carney J.G."/>
            <person name="Trachtenberg A.M."/>
            <person name="Rheaume B.A."/>
            <person name="Linnane J.D."/>
            <person name="Pitts N.L."/>
            <person name="Mykles D.L."/>
            <person name="Maclea K.S."/>
        </authorList>
    </citation>
    <scope>NUCLEOTIDE SEQUENCE [LARGE SCALE GENOMIC DNA]</scope>
    <source>
        <strain evidence="5 6">ATCC 33336</strain>
    </source>
</reference>
<dbReference type="SFLD" id="SFLDG00358">
    <property type="entry name" value="Main_(cytGST)"/>
    <property type="match status" value="1"/>
</dbReference>
<keyword evidence="6" id="KW-1185">Reference proteome</keyword>
<dbReference type="GO" id="GO:0043295">
    <property type="term" value="F:glutathione binding"/>
    <property type="evidence" value="ECO:0007669"/>
    <property type="project" value="TreeGrafter"/>
</dbReference>
<gene>
    <name evidence="5" type="ORF">BTE48_15215</name>
</gene>
<dbReference type="RefSeq" id="WP_078746566.1">
    <property type="nucleotide sequence ID" value="NZ_FUXG01000032.1"/>
</dbReference>
<dbReference type="Proteomes" id="UP000191418">
    <property type="component" value="Unassembled WGS sequence"/>
</dbReference>
<accession>A0A1T4SHL5</accession>
<dbReference type="GO" id="GO:0005737">
    <property type="term" value="C:cytoplasm"/>
    <property type="evidence" value="ECO:0007669"/>
    <property type="project" value="TreeGrafter"/>
</dbReference>
<dbReference type="InterPro" id="IPR036282">
    <property type="entry name" value="Glutathione-S-Trfase_C_sf"/>
</dbReference>
<dbReference type="OrthoDB" id="5740960at2"/>
<dbReference type="Pfam" id="PF13417">
    <property type="entry name" value="GST_N_3"/>
    <property type="match status" value="1"/>
</dbReference>
<keyword evidence="2" id="KW-0808">Transferase</keyword>
<feature type="domain" description="GST N-terminal" evidence="3">
    <location>
        <begin position="1"/>
        <end position="82"/>
    </location>
</feature>
<evidence type="ECO:0000259" key="3">
    <source>
        <dbReference type="PROSITE" id="PS50404"/>
    </source>
</evidence>
<sequence>MISILGLAHSNFVRSVALVCAQKGQPYQISWQLGGKNIGFRSDEHKALHPFVKIPVIQCGDTIVTETLAICRYLDAKYPESALQPTDIEAQAQHDAWCSMAITQIDQALIRNYMVELAFPSGVDGKPDLDKLQKNKPAALNAIAIIEQQLQGQNFICGNQLTLADLLLAPMVHYAVKLRAPLTLVTENSPLHDYVARLQNQTGAKDILL</sequence>